<comment type="caution">
    <text evidence="5">The sequence shown here is derived from an EMBL/GenBank/DDBJ whole genome shotgun (WGS) entry which is preliminary data.</text>
</comment>
<evidence type="ECO:0000256" key="4">
    <source>
        <dbReference type="SAM" id="MobiDB-lite"/>
    </source>
</evidence>
<dbReference type="InterPro" id="IPR009053">
    <property type="entry name" value="Prefoldin"/>
</dbReference>
<feature type="compositionally biased region" description="Basic and acidic residues" evidence="4">
    <location>
        <begin position="113"/>
        <end position="128"/>
    </location>
</feature>
<sequence length="141" mass="15720">MSASPAEQALLQEFQQKRERIQATWSKITELVAESTEHKLVLEALEKLDKQRKCFRLVGDVLVERTVGETVPAIGRNRENLDATIKTLQGQLEAQKKDLQEFQTKHKIRVRSESEVAAEEAAKPKEGSKPGAAQGVLVSKS</sequence>
<keyword evidence="6" id="KW-1185">Reference proteome</keyword>
<dbReference type="InterPro" id="IPR002777">
    <property type="entry name" value="PFD_beta-like"/>
</dbReference>
<dbReference type="GO" id="GO:0016272">
    <property type="term" value="C:prefoldin complex"/>
    <property type="evidence" value="ECO:0007669"/>
    <property type="project" value="InterPro"/>
</dbReference>
<evidence type="ECO:0000256" key="3">
    <source>
        <dbReference type="SAM" id="Coils"/>
    </source>
</evidence>
<dbReference type="CDD" id="cd23163">
    <property type="entry name" value="Prefoldin_2"/>
    <property type="match status" value="1"/>
</dbReference>
<name>A0A150GXS8_GONPE</name>
<dbReference type="Gene3D" id="1.10.287.370">
    <property type="match status" value="1"/>
</dbReference>
<dbReference type="OrthoDB" id="29646at2759"/>
<dbReference type="InterPro" id="IPR027235">
    <property type="entry name" value="PFD2"/>
</dbReference>
<dbReference type="EMBL" id="LSYV01000005">
    <property type="protein sequence ID" value="KXZ54716.1"/>
    <property type="molecule type" value="Genomic_DNA"/>
</dbReference>
<proteinExistence type="inferred from homology"/>
<dbReference type="SUPFAM" id="SSF46579">
    <property type="entry name" value="Prefoldin"/>
    <property type="match status" value="1"/>
</dbReference>
<organism evidence="5 6">
    <name type="scientific">Gonium pectorale</name>
    <name type="common">Green alga</name>
    <dbReference type="NCBI Taxonomy" id="33097"/>
    <lineage>
        <taxon>Eukaryota</taxon>
        <taxon>Viridiplantae</taxon>
        <taxon>Chlorophyta</taxon>
        <taxon>core chlorophytes</taxon>
        <taxon>Chlorophyceae</taxon>
        <taxon>CS clade</taxon>
        <taxon>Chlamydomonadales</taxon>
        <taxon>Volvocaceae</taxon>
        <taxon>Gonium</taxon>
    </lineage>
</organism>
<feature type="region of interest" description="Disordered" evidence="4">
    <location>
        <begin position="113"/>
        <end position="141"/>
    </location>
</feature>
<dbReference type="GO" id="GO:0051082">
    <property type="term" value="F:unfolded protein binding"/>
    <property type="evidence" value="ECO:0007669"/>
    <property type="project" value="InterPro"/>
</dbReference>
<evidence type="ECO:0000256" key="2">
    <source>
        <dbReference type="ARBA" id="ARBA00023186"/>
    </source>
</evidence>
<dbReference type="AlphaFoldDB" id="A0A150GXS8"/>
<keyword evidence="2" id="KW-0143">Chaperone</keyword>
<evidence type="ECO:0000313" key="5">
    <source>
        <dbReference type="EMBL" id="KXZ54716.1"/>
    </source>
</evidence>
<evidence type="ECO:0000313" key="6">
    <source>
        <dbReference type="Proteomes" id="UP000075714"/>
    </source>
</evidence>
<comment type="similarity">
    <text evidence="1">Belongs to the prefoldin subunit beta family.</text>
</comment>
<protein>
    <recommendedName>
        <fullName evidence="7">Prefoldin subunit 2</fullName>
    </recommendedName>
</protein>
<dbReference type="PANTHER" id="PTHR13303">
    <property type="entry name" value="PREFOLDIN SUBUNIT 2"/>
    <property type="match status" value="1"/>
</dbReference>
<gene>
    <name evidence="5" type="ORF">GPECTOR_4g784</name>
</gene>
<dbReference type="GO" id="GO:0006457">
    <property type="term" value="P:protein folding"/>
    <property type="evidence" value="ECO:0007669"/>
    <property type="project" value="InterPro"/>
</dbReference>
<feature type="coiled-coil region" evidence="3">
    <location>
        <begin position="78"/>
        <end position="105"/>
    </location>
</feature>
<evidence type="ECO:0008006" key="7">
    <source>
        <dbReference type="Google" id="ProtNLM"/>
    </source>
</evidence>
<dbReference type="GO" id="GO:0009409">
    <property type="term" value="P:response to cold"/>
    <property type="evidence" value="ECO:0007669"/>
    <property type="project" value="UniProtKB-ARBA"/>
</dbReference>
<reference evidence="6" key="1">
    <citation type="journal article" date="2016" name="Nat. Commun.">
        <title>The Gonium pectorale genome demonstrates co-option of cell cycle regulation during the evolution of multicellularity.</title>
        <authorList>
            <person name="Hanschen E.R."/>
            <person name="Marriage T.N."/>
            <person name="Ferris P.J."/>
            <person name="Hamaji T."/>
            <person name="Toyoda A."/>
            <person name="Fujiyama A."/>
            <person name="Neme R."/>
            <person name="Noguchi H."/>
            <person name="Minakuchi Y."/>
            <person name="Suzuki M."/>
            <person name="Kawai-Toyooka H."/>
            <person name="Smith D.R."/>
            <person name="Sparks H."/>
            <person name="Anderson J."/>
            <person name="Bakaric R."/>
            <person name="Luria V."/>
            <person name="Karger A."/>
            <person name="Kirschner M.W."/>
            <person name="Durand P.M."/>
            <person name="Michod R.E."/>
            <person name="Nozaki H."/>
            <person name="Olson B.J."/>
        </authorList>
    </citation>
    <scope>NUCLEOTIDE SEQUENCE [LARGE SCALE GENOMIC DNA]</scope>
    <source>
        <strain evidence="6">NIES-2863</strain>
    </source>
</reference>
<dbReference type="STRING" id="33097.A0A150GXS8"/>
<evidence type="ECO:0000256" key="1">
    <source>
        <dbReference type="ARBA" id="ARBA00008045"/>
    </source>
</evidence>
<dbReference type="Proteomes" id="UP000075714">
    <property type="component" value="Unassembled WGS sequence"/>
</dbReference>
<dbReference type="Pfam" id="PF01920">
    <property type="entry name" value="Prefoldin_2"/>
    <property type="match status" value="1"/>
</dbReference>
<keyword evidence="3" id="KW-0175">Coiled coil</keyword>
<dbReference type="FunFam" id="1.10.287.370:FF:000002">
    <property type="entry name" value="Prefoldin subunit 2"/>
    <property type="match status" value="1"/>
</dbReference>
<accession>A0A150GXS8</accession>